<comment type="caution">
    <text evidence="4">The sequence shown here is derived from an EMBL/GenBank/DDBJ whole genome shotgun (WGS) entry which is preliminary data.</text>
</comment>
<dbReference type="GO" id="GO:0005829">
    <property type="term" value="C:cytosol"/>
    <property type="evidence" value="ECO:0007669"/>
    <property type="project" value="TreeGrafter"/>
</dbReference>
<dbReference type="GO" id="GO:0047631">
    <property type="term" value="F:ADP-ribose diphosphatase activity"/>
    <property type="evidence" value="ECO:0007669"/>
    <property type="project" value="UniProtKB-EC"/>
</dbReference>
<feature type="domain" description="Nudix hydrolase" evidence="3">
    <location>
        <begin position="40"/>
        <end position="169"/>
    </location>
</feature>
<dbReference type="InterPro" id="IPR000086">
    <property type="entry name" value="NUDIX_hydrolase_dom"/>
</dbReference>
<dbReference type="InterPro" id="IPR020084">
    <property type="entry name" value="NUDIX_hydrolase_CS"/>
</dbReference>
<reference evidence="4" key="1">
    <citation type="submission" date="2019-08" db="EMBL/GenBank/DDBJ databases">
        <authorList>
            <person name="Kucharzyk K."/>
            <person name="Murdoch R.W."/>
            <person name="Higgins S."/>
            <person name="Loffler F."/>
        </authorList>
    </citation>
    <scope>NUCLEOTIDE SEQUENCE</scope>
</reference>
<dbReference type="InterPro" id="IPR015797">
    <property type="entry name" value="NUDIX_hydrolase-like_dom_sf"/>
</dbReference>
<dbReference type="EC" id="3.6.1.13" evidence="4"/>
<accession>A0A644WKW6</accession>
<dbReference type="AlphaFoldDB" id="A0A644WKW6"/>
<dbReference type="SUPFAM" id="SSF55811">
    <property type="entry name" value="Nudix"/>
    <property type="match status" value="1"/>
</dbReference>
<dbReference type="GO" id="GO:0019693">
    <property type="term" value="P:ribose phosphate metabolic process"/>
    <property type="evidence" value="ECO:0007669"/>
    <property type="project" value="TreeGrafter"/>
</dbReference>
<dbReference type="PRINTS" id="PR00502">
    <property type="entry name" value="NUDIXFAMILY"/>
</dbReference>
<dbReference type="PANTHER" id="PTHR11839">
    <property type="entry name" value="UDP/ADP-SUGAR PYROPHOSPHATASE"/>
    <property type="match status" value="1"/>
</dbReference>
<name>A0A644WKW6_9ZZZZ</name>
<evidence type="ECO:0000256" key="1">
    <source>
        <dbReference type="ARBA" id="ARBA00001946"/>
    </source>
</evidence>
<protein>
    <submittedName>
        <fullName evidence="4">ADP-ribose pyrophosphatase</fullName>
        <ecNumber evidence="4">3.6.1.13</ecNumber>
    </submittedName>
</protein>
<dbReference type="InterPro" id="IPR020476">
    <property type="entry name" value="Nudix_hydrolase"/>
</dbReference>
<sequence>MNDLTEEKVASEEIYKGKVVHLFRDTVRLPNGREATREVVRHNGAVCVVPLTEDGQVLMVRQYRYPFARVLLEVPAGKIDPGEAPEDCAKRELSEETGATAETLTYLGDYYPSVAILDENIRMYLGKGLTFHTAHLDDDEFLQLERIPLKTLVEQVLAGEIPDGKTQTAILKVWYLEQGLLKQ</sequence>
<evidence type="ECO:0000256" key="2">
    <source>
        <dbReference type="ARBA" id="ARBA00022801"/>
    </source>
</evidence>
<proteinExistence type="predicted"/>
<evidence type="ECO:0000259" key="3">
    <source>
        <dbReference type="PROSITE" id="PS51462"/>
    </source>
</evidence>
<dbReference type="PROSITE" id="PS51462">
    <property type="entry name" value="NUDIX"/>
    <property type="match status" value="1"/>
</dbReference>
<gene>
    <name evidence="4" type="primary">nudF_5</name>
    <name evidence="4" type="ORF">SDC9_50803</name>
</gene>
<dbReference type="EMBL" id="VSSQ01001046">
    <property type="protein sequence ID" value="MPM04525.1"/>
    <property type="molecule type" value="Genomic_DNA"/>
</dbReference>
<evidence type="ECO:0000313" key="4">
    <source>
        <dbReference type="EMBL" id="MPM04525.1"/>
    </source>
</evidence>
<keyword evidence="2 4" id="KW-0378">Hydrolase</keyword>
<comment type="cofactor">
    <cofactor evidence="1">
        <name>Mg(2+)</name>
        <dbReference type="ChEBI" id="CHEBI:18420"/>
    </cofactor>
</comment>
<dbReference type="PROSITE" id="PS00893">
    <property type="entry name" value="NUDIX_BOX"/>
    <property type="match status" value="1"/>
</dbReference>
<dbReference type="Pfam" id="PF00293">
    <property type="entry name" value="NUDIX"/>
    <property type="match status" value="1"/>
</dbReference>
<dbReference type="Gene3D" id="3.90.79.10">
    <property type="entry name" value="Nucleoside Triphosphate Pyrophosphohydrolase"/>
    <property type="match status" value="1"/>
</dbReference>
<organism evidence="4">
    <name type="scientific">bioreactor metagenome</name>
    <dbReference type="NCBI Taxonomy" id="1076179"/>
    <lineage>
        <taxon>unclassified sequences</taxon>
        <taxon>metagenomes</taxon>
        <taxon>ecological metagenomes</taxon>
    </lineage>
</organism>
<dbReference type="GO" id="GO:0006753">
    <property type="term" value="P:nucleoside phosphate metabolic process"/>
    <property type="evidence" value="ECO:0007669"/>
    <property type="project" value="TreeGrafter"/>
</dbReference>
<dbReference type="PANTHER" id="PTHR11839:SF18">
    <property type="entry name" value="NUDIX HYDROLASE DOMAIN-CONTAINING PROTEIN"/>
    <property type="match status" value="1"/>
</dbReference>